<sequence length="189" mass="21623">MRHRGPPFRHATTLAGQIRRPRSQIRCPHRRIQRPRRRRAPLPSRRRRVPLLLRVGRRSPLLPGSWRTLLPLFRQAGYCHRSPLLLPHRIAADGSHTHGQIWPRFGRRGLAGRTYGLVCRHHQCSDPVRRRCPLYYTVAALPTTLLLLATAALYPVVAVPSFPTVPPAWSPPVQHSPPSVWGPWFSGFD</sequence>
<protein>
    <submittedName>
        <fullName evidence="2">Uncharacterized protein</fullName>
    </submittedName>
</protein>
<feature type="transmembrane region" description="Helical" evidence="1">
    <location>
        <begin position="134"/>
        <end position="157"/>
    </location>
</feature>
<comment type="caution">
    <text evidence="2">The sequence shown here is derived from an EMBL/GenBank/DDBJ whole genome shotgun (WGS) entry which is preliminary data.</text>
</comment>
<dbReference type="EMBL" id="JAAALK010000285">
    <property type="protein sequence ID" value="KAG8064959.1"/>
    <property type="molecule type" value="Genomic_DNA"/>
</dbReference>
<gene>
    <name evidence="2" type="ORF">GUJ93_ZPchr0004g38430</name>
</gene>
<evidence type="ECO:0000256" key="1">
    <source>
        <dbReference type="SAM" id="Phobius"/>
    </source>
</evidence>
<keyword evidence="1" id="KW-1133">Transmembrane helix</keyword>
<dbReference type="AlphaFoldDB" id="A0A8J5SYQ0"/>
<evidence type="ECO:0000313" key="3">
    <source>
        <dbReference type="Proteomes" id="UP000729402"/>
    </source>
</evidence>
<proteinExistence type="predicted"/>
<keyword evidence="3" id="KW-1185">Reference proteome</keyword>
<name>A0A8J5SYQ0_ZIZPA</name>
<evidence type="ECO:0000313" key="2">
    <source>
        <dbReference type="EMBL" id="KAG8064959.1"/>
    </source>
</evidence>
<organism evidence="2 3">
    <name type="scientific">Zizania palustris</name>
    <name type="common">Northern wild rice</name>
    <dbReference type="NCBI Taxonomy" id="103762"/>
    <lineage>
        <taxon>Eukaryota</taxon>
        <taxon>Viridiplantae</taxon>
        <taxon>Streptophyta</taxon>
        <taxon>Embryophyta</taxon>
        <taxon>Tracheophyta</taxon>
        <taxon>Spermatophyta</taxon>
        <taxon>Magnoliopsida</taxon>
        <taxon>Liliopsida</taxon>
        <taxon>Poales</taxon>
        <taxon>Poaceae</taxon>
        <taxon>BOP clade</taxon>
        <taxon>Oryzoideae</taxon>
        <taxon>Oryzeae</taxon>
        <taxon>Zizaniinae</taxon>
        <taxon>Zizania</taxon>
    </lineage>
</organism>
<reference evidence="2" key="2">
    <citation type="submission" date="2021-02" db="EMBL/GenBank/DDBJ databases">
        <authorList>
            <person name="Kimball J.A."/>
            <person name="Haas M.W."/>
            <person name="Macchietto M."/>
            <person name="Kono T."/>
            <person name="Duquette J."/>
            <person name="Shao M."/>
        </authorList>
    </citation>
    <scope>NUCLEOTIDE SEQUENCE</scope>
    <source>
        <tissue evidence="2">Fresh leaf tissue</tissue>
    </source>
</reference>
<keyword evidence="1" id="KW-0472">Membrane</keyword>
<dbReference type="Proteomes" id="UP000729402">
    <property type="component" value="Unassembled WGS sequence"/>
</dbReference>
<keyword evidence="1" id="KW-0812">Transmembrane</keyword>
<reference evidence="2" key="1">
    <citation type="journal article" date="2021" name="bioRxiv">
        <title>Whole Genome Assembly and Annotation of Northern Wild Rice, Zizania palustris L., Supports a Whole Genome Duplication in the Zizania Genus.</title>
        <authorList>
            <person name="Haas M."/>
            <person name="Kono T."/>
            <person name="Macchietto M."/>
            <person name="Millas R."/>
            <person name="McGilp L."/>
            <person name="Shao M."/>
            <person name="Duquette J."/>
            <person name="Hirsch C.N."/>
            <person name="Kimball J."/>
        </authorList>
    </citation>
    <scope>NUCLEOTIDE SEQUENCE</scope>
    <source>
        <tissue evidence="2">Fresh leaf tissue</tissue>
    </source>
</reference>
<accession>A0A8J5SYQ0</accession>